<organism evidence="3 4">
    <name type="scientific">Nocardioides caricicola</name>
    <dbReference type="NCBI Taxonomy" id="634770"/>
    <lineage>
        <taxon>Bacteria</taxon>
        <taxon>Bacillati</taxon>
        <taxon>Actinomycetota</taxon>
        <taxon>Actinomycetes</taxon>
        <taxon>Propionibacteriales</taxon>
        <taxon>Nocardioidaceae</taxon>
        <taxon>Nocardioides</taxon>
    </lineage>
</organism>
<feature type="region of interest" description="Disordered" evidence="1">
    <location>
        <begin position="28"/>
        <end position="47"/>
    </location>
</feature>
<feature type="chain" id="PRO_5045496381" description="DUF3558 domain-containing protein" evidence="2">
    <location>
        <begin position="25"/>
        <end position="330"/>
    </location>
</feature>
<comment type="caution">
    <text evidence="3">The sequence shown here is derived from an EMBL/GenBank/DDBJ whole genome shotgun (WGS) entry which is preliminary data.</text>
</comment>
<protein>
    <recommendedName>
        <fullName evidence="5">DUF3558 domain-containing protein</fullName>
    </recommendedName>
</protein>
<dbReference type="RefSeq" id="WP_345180469.1">
    <property type="nucleotide sequence ID" value="NZ_BAABFQ010000007.1"/>
</dbReference>
<reference evidence="4" key="1">
    <citation type="journal article" date="2019" name="Int. J. Syst. Evol. Microbiol.">
        <title>The Global Catalogue of Microorganisms (GCM) 10K type strain sequencing project: providing services to taxonomists for standard genome sequencing and annotation.</title>
        <authorList>
            <consortium name="The Broad Institute Genomics Platform"/>
            <consortium name="The Broad Institute Genome Sequencing Center for Infectious Disease"/>
            <person name="Wu L."/>
            <person name="Ma J."/>
        </authorList>
    </citation>
    <scope>NUCLEOTIDE SEQUENCE [LARGE SCALE GENOMIC DNA]</scope>
    <source>
        <strain evidence="4">KACC 13778</strain>
    </source>
</reference>
<evidence type="ECO:0000313" key="3">
    <source>
        <dbReference type="EMBL" id="MFC5494393.1"/>
    </source>
</evidence>
<dbReference type="EMBL" id="JBHSMD010000004">
    <property type="protein sequence ID" value="MFC5494393.1"/>
    <property type="molecule type" value="Genomic_DNA"/>
</dbReference>
<accession>A0ABW0N536</accession>
<evidence type="ECO:0008006" key="5">
    <source>
        <dbReference type="Google" id="ProtNLM"/>
    </source>
</evidence>
<sequence>MRTRARILALVAVLVVAAGCTDDAAEPATVRAGTPEPPAPFVATGDVPRGWPVTQCSDLRARDNTGLATRFGVPPTYSWLHRDGPTCGFGAGIARELYVALDPAQTLAAVKEREVDPFTGPDQGDGQLGEVEYAAAVPVFGDQVGERLGYYCYCDGQRLDYLVLQAGGVRLTWISPHGRPAGADDLAAVTDSLALLRSDRSICSARGLDRAASYAPPVPQTESVDGSGGGCHLYLRPGRGSLQRYAEIVPEPRRTLGQLAEGLRDDPHVTSARVDGKRLTWRYRERGTTYRGLTVLRDGIQVTWSATPRQWRQEADVYRTFVGSVRLLSR</sequence>
<name>A0ABW0N536_9ACTN</name>
<gene>
    <name evidence="3" type="ORF">ACFPKY_14860</name>
</gene>
<evidence type="ECO:0000256" key="1">
    <source>
        <dbReference type="SAM" id="MobiDB-lite"/>
    </source>
</evidence>
<evidence type="ECO:0000256" key="2">
    <source>
        <dbReference type="SAM" id="SignalP"/>
    </source>
</evidence>
<feature type="signal peptide" evidence="2">
    <location>
        <begin position="1"/>
        <end position="24"/>
    </location>
</feature>
<keyword evidence="4" id="KW-1185">Reference proteome</keyword>
<proteinExistence type="predicted"/>
<dbReference type="PROSITE" id="PS51257">
    <property type="entry name" value="PROKAR_LIPOPROTEIN"/>
    <property type="match status" value="1"/>
</dbReference>
<dbReference type="Proteomes" id="UP001595956">
    <property type="component" value="Unassembled WGS sequence"/>
</dbReference>
<evidence type="ECO:0000313" key="4">
    <source>
        <dbReference type="Proteomes" id="UP001595956"/>
    </source>
</evidence>
<keyword evidence="2" id="KW-0732">Signal</keyword>